<evidence type="ECO:0000313" key="1">
    <source>
        <dbReference type="EMBL" id="RMX02190.1"/>
    </source>
</evidence>
<comment type="caution">
    <text evidence="1">The sequence shown here is derived from an EMBL/GenBank/DDBJ whole genome shotgun (WGS) entry which is preliminary data.</text>
</comment>
<name>A0A3M6QGG2_9BURK</name>
<proteinExistence type="predicted"/>
<protein>
    <submittedName>
        <fullName evidence="1">Uncharacterized protein</fullName>
    </submittedName>
</protein>
<sequence length="119" mass="13348">MQALAQRRSGQSICQFARQANCRQHDPWVVRAVYEELANAAGALSGSAQPLPVPVHWDDNLTKTLCIDSDDLDMLITPEIARRAGRCVKNTRRNPWYGKVRTAGDLVQFFNAQPRVTRA</sequence>
<dbReference type="AlphaFoldDB" id="A0A3M6QGG2"/>
<evidence type="ECO:0000313" key="2">
    <source>
        <dbReference type="Proteomes" id="UP000267035"/>
    </source>
</evidence>
<dbReference type="EMBL" id="RDQL01000002">
    <property type="protein sequence ID" value="RMX02190.1"/>
    <property type="molecule type" value="Genomic_DNA"/>
</dbReference>
<keyword evidence="2" id="KW-1185">Reference proteome</keyword>
<reference evidence="1 2" key="1">
    <citation type="submission" date="2018-10" db="EMBL/GenBank/DDBJ databases">
        <title>Comamonadaceae CDC group NO-1 genome sequencing and assembly.</title>
        <authorList>
            <person name="Bernier A.-M."/>
            <person name="Bernard K."/>
        </authorList>
    </citation>
    <scope>NUCLEOTIDE SEQUENCE [LARGE SCALE GENOMIC DNA]</scope>
    <source>
        <strain evidence="1 2">NML161473</strain>
    </source>
</reference>
<gene>
    <name evidence="1" type="ORF">EBQ25_02095</name>
</gene>
<accession>A0A3M6QGG2</accession>
<dbReference type="Proteomes" id="UP000267035">
    <property type="component" value="Unassembled WGS sequence"/>
</dbReference>
<organism evidence="1 2">
    <name type="scientific">Allofranklinella schreckenbergeri</name>
    <dbReference type="NCBI Taxonomy" id="1076744"/>
    <lineage>
        <taxon>Bacteria</taxon>
        <taxon>Pseudomonadati</taxon>
        <taxon>Pseudomonadota</taxon>
        <taxon>Betaproteobacteria</taxon>
        <taxon>Burkholderiales</taxon>
        <taxon>Comamonadaceae</taxon>
        <taxon>Allofranklinella</taxon>
    </lineage>
</organism>